<dbReference type="Pfam" id="PF11566">
    <property type="entry name" value="PI31_Prot_N"/>
    <property type="match status" value="1"/>
</dbReference>
<evidence type="ECO:0000256" key="4">
    <source>
        <dbReference type="ARBA" id="ARBA00022481"/>
    </source>
</evidence>
<comment type="subcellular location">
    <subcellularLocation>
        <location evidence="2">Cytoplasm</location>
    </subcellularLocation>
    <subcellularLocation>
        <location evidence="1">Endoplasmic reticulum</location>
    </subcellularLocation>
</comment>
<dbReference type="PANTHER" id="PTHR13266">
    <property type="entry name" value="PROTEASOME INHIBITOR"/>
    <property type="match status" value="1"/>
</dbReference>
<evidence type="ECO:0000256" key="6">
    <source>
        <dbReference type="ARBA" id="ARBA00022553"/>
    </source>
</evidence>
<comment type="function">
    <text evidence="10">Plays an important role in control of proteasome function. Inhibits the hydrolysis of protein and peptide substrates by the 20S proteasome. Also inhibits the activation of the proteasome by the proteasome regulatory proteins PA700 and PA28.</text>
</comment>
<dbReference type="Gene3D" id="3.40.1000.30">
    <property type="match status" value="1"/>
</dbReference>
<dbReference type="PANTHER" id="PTHR13266:SF1">
    <property type="entry name" value="PROTEASOME INHIBITOR PI31 SUBUNIT"/>
    <property type="match status" value="1"/>
</dbReference>
<keyword evidence="8" id="KW-0647">Proteasome</keyword>
<dbReference type="Pfam" id="PF08577">
    <property type="entry name" value="PI31_Prot_C"/>
    <property type="match status" value="1"/>
</dbReference>
<evidence type="ECO:0000256" key="8">
    <source>
        <dbReference type="ARBA" id="ARBA00022942"/>
    </source>
</evidence>
<feature type="compositionally biased region" description="Low complexity" evidence="11">
    <location>
        <begin position="301"/>
        <end position="312"/>
    </location>
</feature>
<dbReference type="RefSeq" id="XP_040727184.1">
    <property type="nucleotide sequence ID" value="XM_040868815.1"/>
</dbReference>
<dbReference type="GO" id="GO:0043161">
    <property type="term" value="P:proteasome-mediated ubiquitin-dependent protein catabolic process"/>
    <property type="evidence" value="ECO:0007669"/>
    <property type="project" value="InterPro"/>
</dbReference>
<dbReference type="GO" id="GO:0070628">
    <property type="term" value="F:proteasome binding"/>
    <property type="evidence" value="ECO:0007669"/>
    <property type="project" value="InterPro"/>
</dbReference>
<comment type="caution">
    <text evidence="14">The sequence shown here is derived from an EMBL/GenBank/DDBJ whole genome shotgun (WGS) entry which is preliminary data.</text>
</comment>
<evidence type="ECO:0000259" key="13">
    <source>
        <dbReference type="Pfam" id="PF11566"/>
    </source>
</evidence>
<dbReference type="OMA" id="SIAHKAN"/>
<accession>A0A1Y2FNW7</accession>
<evidence type="ECO:0000256" key="3">
    <source>
        <dbReference type="ARBA" id="ARBA00006405"/>
    </source>
</evidence>
<protein>
    <submittedName>
        <fullName evidence="14">Uncharacterized protein</fullName>
    </submittedName>
</protein>
<dbReference type="InterPro" id="IPR013886">
    <property type="entry name" value="PI31_Prot_C"/>
</dbReference>
<feature type="domain" description="PI31 proteasome regulator C-terminal" evidence="12">
    <location>
        <begin position="236"/>
        <end position="310"/>
    </location>
</feature>
<dbReference type="GeneID" id="63785414"/>
<dbReference type="InterPro" id="IPR021625">
    <property type="entry name" value="PI31_Prot_N"/>
</dbReference>
<evidence type="ECO:0000256" key="7">
    <source>
        <dbReference type="ARBA" id="ARBA00022824"/>
    </source>
</evidence>
<evidence type="ECO:0000259" key="12">
    <source>
        <dbReference type="Pfam" id="PF08577"/>
    </source>
</evidence>
<gene>
    <name evidence="14" type="ORF">BCR37DRAFT_377412</name>
</gene>
<evidence type="ECO:0000256" key="10">
    <source>
        <dbReference type="ARBA" id="ARBA00024805"/>
    </source>
</evidence>
<keyword evidence="4" id="KW-0488">Methylation</keyword>
<evidence type="ECO:0000256" key="11">
    <source>
        <dbReference type="SAM" id="MobiDB-lite"/>
    </source>
</evidence>
<keyword evidence="5" id="KW-0963">Cytoplasm</keyword>
<feature type="compositionally biased region" description="Low complexity" evidence="11">
    <location>
        <begin position="165"/>
        <end position="177"/>
    </location>
</feature>
<dbReference type="InterPro" id="IPR045128">
    <property type="entry name" value="PI31-like"/>
</dbReference>
<sequence>MDAPSPAKLIGIIKQSLDGDHTQLSPAQAIALLCHANVLVAGFKCIKPVDGDTAPSSLDNVQPVEIPEDDIKLSYELEDTALDLKVSAMRSKIVIYGMDHSDNTASLEVATDEYTKSATNAESLVDSFISLAQVKAFSSLFKAQILNKLVANTDQSEEDDQSGKAAQTQAQPRAQAQEQREERIPMPSREEPLQLPNQGRQQSRPSDWPPELEDEHQLLQPARGQSTTGGRGIGRIGDDDLRPPGIDAMNPFGRDGPRMPGMGGGHRGMHPTPDDFFPGGGNTGPFGELPDGRTPGPAPPAGARYDPVFPGDPFGGPGRGMGRGRGGGGPGRGAFGGSDNMFG</sequence>
<dbReference type="EMBL" id="MCFI01000004">
    <property type="protein sequence ID" value="ORY85702.1"/>
    <property type="molecule type" value="Genomic_DNA"/>
</dbReference>
<feature type="compositionally biased region" description="Basic and acidic residues" evidence="11">
    <location>
        <begin position="178"/>
        <end position="192"/>
    </location>
</feature>
<dbReference type="AlphaFoldDB" id="A0A1Y2FNW7"/>
<dbReference type="GO" id="GO:0005783">
    <property type="term" value="C:endoplasmic reticulum"/>
    <property type="evidence" value="ECO:0007669"/>
    <property type="project" value="UniProtKB-SubCell"/>
</dbReference>
<dbReference type="OrthoDB" id="68090at2759"/>
<name>A0A1Y2FNW7_PROLT</name>
<proteinExistence type="inferred from homology"/>
<keyword evidence="6" id="KW-0597">Phosphoprotein</keyword>
<dbReference type="Proteomes" id="UP000193685">
    <property type="component" value="Unassembled WGS sequence"/>
</dbReference>
<evidence type="ECO:0000256" key="2">
    <source>
        <dbReference type="ARBA" id="ARBA00004496"/>
    </source>
</evidence>
<evidence type="ECO:0000256" key="5">
    <source>
        <dbReference type="ARBA" id="ARBA00022490"/>
    </source>
</evidence>
<organism evidence="14 15">
    <name type="scientific">Protomyces lactucae-debilis</name>
    <dbReference type="NCBI Taxonomy" id="2754530"/>
    <lineage>
        <taxon>Eukaryota</taxon>
        <taxon>Fungi</taxon>
        <taxon>Dikarya</taxon>
        <taxon>Ascomycota</taxon>
        <taxon>Taphrinomycotina</taxon>
        <taxon>Taphrinomycetes</taxon>
        <taxon>Taphrinales</taxon>
        <taxon>Protomycetaceae</taxon>
        <taxon>Protomyces</taxon>
    </lineage>
</organism>
<feature type="compositionally biased region" description="Gly residues" evidence="11">
    <location>
        <begin position="313"/>
        <end position="336"/>
    </location>
</feature>
<feature type="domain" description="PI31 proteasome regulator N-terminal" evidence="13">
    <location>
        <begin position="25"/>
        <end position="153"/>
    </location>
</feature>
<evidence type="ECO:0000256" key="9">
    <source>
        <dbReference type="ARBA" id="ARBA00022990"/>
    </source>
</evidence>
<dbReference type="STRING" id="56484.A0A1Y2FNW7"/>
<keyword evidence="9" id="KW-0007">Acetylation</keyword>
<evidence type="ECO:0000256" key="1">
    <source>
        <dbReference type="ARBA" id="ARBA00004240"/>
    </source>
</evidence>
<dbReference type="GO" id="GO:0000502">
    <property type="term" value="C:proteasome complex"/>
    <property type="evidence" value="ECO:0007669"/>
    <property type="project" value="UniProtKB-KW"/>
</dbReference>
<reference evidence="14 15" key="1">
    <citation type="submission" date="2016-07" db="EMBL/GenBank/DDBJ databases">
        <title>Pervasive Adenine N6-methylation of Active Genes in Fungi.</title>
        <authorList>
            <consortium name="DOE Joint Genome Institute"/>
            <person name="Mondo S.J."/>
            <person name="Dannebaum R.O."/>
            <person name="Kuo R.C."/>
            <person name="Labutti K."/>
            <person name="Haridas S."/>
            <person name="Kuo A."/>
            <person name="Salamov A."/>
            <person name="Ahrendt S.R."/>
            <person name="Lipzen A."/>
            <person name="Sullivan W."/>
            <person name="Andreopoulos W.B."/>
            <person name="Clum A."/>
            <person name="Lindquist E."/>
            <person name="Daum C."/>
            <person name="Ramamoorthy G.K."/>
            <person name="Gryganskyi A."/>
            <person name="Culley D."/>
            <person name="Magnuson J.K."/>
            <person name="James T.Y."/>
            <person name="O'Malley M.A."/>
            <person name="Stajich J.E."/>
            <person name="Spatafora J.W."/>
            <person name="Visel A."/>
            <person name="Grigoriev I.V."/>
        </authorList>
    </citation>
    <scope>NUCLEOTIDE SEQUENCE [LARGE SCALE GENOMIC DNA]</scope>
    <source>
        <strain evidence="14 15">12-1054</strain>
    </source>
</reference>
<comment type="similarity">
    <text evidence="3">Belongs to the proteasome inhibitor PI31 family.</text>
</comment>
<feature type="compositionally biased region" description="Polar residues" evidence="11">
    <location>
        <begin position="195"/>
        <end position="205"/>
    </location>
</feature>
<evidence type="ECO:0000313" key="15">
    <source>
        <dbReference type="Proteomes" id="UP000193685"/>
    </source>
</evidence>
<keyword evidence="15" id="KW-1185">Reference proteome</keyword>
<feature type="region of interest" description="Disordered" evidence="11">
    <location>
        <begin position="156"/>
        <end position="343"/>
    </location>
</feature>
<evidence type="ECO:0000313" key="14">
    <source>
        <dbReference type="EMBL" id="ORY85702.1"/>
    </source>
</evidence>
<dbReference type="GO" id="GO:0004866">
    <property type="term" value="F:endopeptidase inhibitor activity"/>
    <property type="evidence" value="ECO:0007669"/>
    <property type="project" value="InterPro"/>
</dbReference>
<keyword evidence="7" id="KW-0256">Endoplasmic reticulum</keyword>